<sequence length="64" mass="6464">MALTVSLVVLFGIVLGLLLKAKSLGYGSAIVAVLFGFLLASTGVAGPINNLIHALTDAIAKVRA</sequence>
<dbReference type="STRING" id="2064.TR51_22580"/>
<gene>
    <name evidence="2" type="ORF">TR51_22580</name>
</gene>
<name>A0A0D0PNB9_KITGR</name>
<feature type="transmembrane region" description="Helical" evidence="1">
    <location>
        <begin position="26"/>
        <end position="45"/>
    </location>
</feature>
<comment type="caution">
    <text evidence="2">The sequence shown here is derived from an EMBL/GenBank/DDBJ whole genome shotgun (WGS) entry which is preliminary data.</text>
</comment>
<evidence type="ECO:0000313" key="3">
    <source>
        <dbReference type="Proteomes" id="UP000032066"/>
    </source>
</evidence>
<proteinExistence type="predicted"/>
<keyword evidence="1" id="KW-0472">Membrane</keyword>
<dbReference type="Proteomes" id="UP000032066">
    <property type="component" value="Unassembled WGS sequence"/>
</dbReference>
<evidence type="ECO:0000313" key="2">
    <source>
        <dbReference type="EMBL" id="KIQ61997.1"/>
    </source>
</evidence>
<organism evidence="2 3">
    <name type="scientific">Kitasatospora griseola</name>
    <name type="common">Streptomyces griseolosporeus</name>
    <dbReference type="NCBI Taxonomy" id="2064"/>
    <lineage>
        <taxon>Bacteria</taxon>
        <taxon>Bacillati</taxon>
        <taxon>Actinomycetota</taxon>
        <taxon>Actinomycetes</taxon>
        <taxon>Kitasatosporales</taxon>
        <taxon>Streptomycetaceae</taxon>
        <taxon>Kitasatospora</taxon>
    </lineage>
</organism>
<evidence type="ECO:0000256" key="1">
    <source>
        <dbReference type="SAM" id="Phobius"/>
    </source>
</evidence>
<keyword evidence="1" id="KW-1133">Transmembrane helix</keyword>
<keyword evidence="3" id="KW-1185">Reference proteome</keyword>
<dbReference type="RefSeq" id="WP_043913788.1">
    <property type="nucleotide sequence ID" value="NZ_BMRI01000024.1"/>
</dbReference>
<reference evidence="2 3" key="1">
    <citation type="submission" date="2015-02" db="EMBL/GenBank/DDBJ databases">
        <title>Draft genome sequence of Kitasatospora griseola MF730-N6, a bafilomycin, terpentecin and satosporin producer.</title>
        <authorList>
            <person name="Arens J.C."/>
            <person name="Haltli B."/>
            <person name="Kerr R.G."/>
        </authorList>
    </citation>
    <scope>NUCLEOTIDE SEQUENCE [LARGE SCALE GENOMIC DNA]</scope>
    <source>
        <strain evidence="2 3">MF730-N6</strain>
    </source>
</reference>
<protein>
    <submittedName>
        <fullName evidence="2">Uncharacterized protein</fullName>
    </submittedName>
</protein>
<accession>A0A0D0PNB9</accession>
<dbReference type="AlphaFoldDB" id="A0A0D0PNB9"/>
<dbReference type="PATRIC" id="fig|2064.6.peg.4853"/>
<dbReference type="EMBL" id="JXZB01000004">
    <property type="protein sequence ID" value="KIQ61997.1"/>
    <property type="molecule type" value="Genomic_DNA"/>
</dbReference>
<keyword evidence="1" id="KW-0812">Transmembrane</keyword>
<dbReference type="OrthoDB" id="3873412at2"/>